<organism evidence="1 2">
    <name type="scientific">[Mycobacterium] stephanolepidis</name>
    <dbReference type="NCBI Taxonomy" id="1520670"/>
    <lineage>
        <taxon>Bacteria</taxon>
        <taxon>Bacillati</taxon>
        <taxon>Actinomycetota</taxon>
        <taxon>Actinomycetes</taxon>
        <taxon>Mycobacteriales</taxon>
        <taxon>Mycobacteriaceae</taxon>
        <taxon>Mycobacteroides</taxon>
    </lineage>
</organism>
<dbReference type="EMBL" id="AP018165">
    <property type="protein sequence ID" value="BAX98705.1"/>
    <property type="molecule type" value="Genomic_DNA"/>
</dbReference>
<evidence type="ECO:0000313" key="2">
    <source>
        <dbReference type="Proteomes" id="UP000217954"/>
    </source>
</evidence>
<gene>
    <name evidence="1" type="ORF">MSTE_03404</name>
</gene>
<evidence type="ECO:0008006" key="3">
    <source>
        <dbReference type="Google" id="ProtNLM"/>
    </source>
</evidence>
<reference evidence="1 2" key="2">
    <citation type="journal article" date="2017" name="Int. J. Syst. Evol. Microbiol.">
        <title>Mycobacterium stephanolepidis sp. nov., a rapidly growing species related to Mycobacterium chelonae, isolated from marine teleost fish, Stephanolepis cirrhifer.</title>
        <authorList>
            <person name="Fukano H."/>
            <person name="Wada S."/>
            <person name="Kurata O."/>
            <person name="Katayama K."/>
            <person name="Fujiwara N."/>
            <person name="Hoshino Y."/>
        </authorList>
    </citation>
    <scope>NUCLEOTIDE SEQUENCE [LARGE SCALE GENOMIC DNA]</scope>
    <source>
        <strain evidence="1 2">NJB0901</strain>
    </source>
</reference>
<keyword evidence="2" id="KW-1185">Reference proteome</keyword>
<dbReference type="AlphaFoldDB" id="A0A1Z4F0E6"/>
<dbReference type="Proteomes" id="UP000217954">
    <property type="component" value="Chromosome"/>
</dbReference>
<name>A0A1Z4F0E6_9MYCO</name>
<reference evidence="2" key="1">
    <citation type="journal article" date="2017" name="Genome Announc.">
        <title>Complete Genome Sequence of Mycobacterium stephanolepidis.</title>
        <authorList>
            <person name="Fukano H."/>
            <person name="Yoshida M."/>
            <person name="Katayama Y."/>
            <person name="Omatsu T."/>
            <person name="Mizutani T."/>
            <person name="Kurata O."/>
            <person name="Wada S."/>
            <person name="Hoshino Y."/>
        </authorList>
    </citation>
    <scope>NUCLEOTIDE SEQUENCE [LARGE SCALE GENOMIC DNA]</scope>
    <source>
        <strain evidence="2">NJB0901</strain>
    </source>
</reference>
<protein>
    <recommendedName>
        <fullName evidence="3">Transposase</fullName>
    </recommendedName>
</protein>
<accession>A0A1Z4F0E6</accession>
<evidence type="ECO:0000313" key="1">
    <source>
        <dbReference type="EMBL" id="BAX98705.1"/>
    </source>
</evidence>
<proteinExistence type="predicted"/>
<sequence>MFLINGDKNYRSLIVIRTPIHVVKHTGNRVRQETKLPQSNKLISVTRKALHFIWALDPDRAQQALSTSYAPSTVKRDSGTR</sequence>
<dbReference type="KEGG" id="mste:MSTE_03404"/>